<dbReference type="Pfam" id="PF13366">
    <property type="entry name" value="PDDEXK_3"/>
    <property type="match status" value="1"/>
</dbReference>
<reference evidence="2" key="1">
    <citation type="submission" date="2016-11" db="EMBL/GenBank/DDBJ databases">
        <authorList>
            <person name="Varghese N."/>
            <person name="Submissions S."/>
        </authorList>
    </citation>
    <scope>NUCLEOTIDE SEQUENCE [LARGE SCALE GENOMIC DNA]</scope>
    <source>
        <strain evidence="2">DSM 22363</strain>
    </source>
</reference>
<evidence type="ECO:0000313" key="2">
    <source>
        <dbReference type="Proteomes" id="UP000185192"/>
    </source>
</evidence>
<keyword evidence="2" id="KW-1185">Reference proteome</keyword>
<protein>
    <submittedName>
        <fullName evidence="1">GxxExxY protein</fullName>
    </submittedName>
</protein>
<evidence type="ECO:0000313" key="1">
    <source>
        <dbReference type="EMBL" id="SIN59580.1"/>
    </source>
</evidence>
<gene>
    <name evidence="1" type="ORF">SAMN02745824_0108</name>
</gene>
<name>A0A1N6CLZ8_9SPHN</name>
<dbReference type="AlphaFoldDB" id="A0A1N6CLZ8"/>
<dbReference type="NCBIfam" id="TIGR04256">
    <property type="entry name" value="GxxExxY"/>
    <property type="match status" value="1"/>
</dbReference>
<sequence length="130" mass="14798">MDRLEDVITDVIDCGFHIHKQLGPGLLESVYETVLATTLQKRGYAVDRQKPVEIQFDDMTFREGFRADIVVNEILLVELKSTERMAPVYGKQVLTYLRLMNLPIGLLMNFGCATFKEGLKRIANNYTPTS</sequence>
<dbReference type="STRING" id="1123272.SAMN02745824_0108"/>
<dbReference type="EMBL" id="FSQW01000001">
    <property type="protein sequence ID" value="SIN59580.1"/>
    <property type="molecule type" value="Genomic_DNA"/>
</dbReference>
<accession>A0A1N6CLZ8</accession>
<dbReference type="InterPro" id="IPR026350">
    <property type="entry name" value="GxxExxY"/>
</dbReference>
<dbReference type="RefSeq" id="WP_338044493.1">
    <property type="nucleotide sequence ID" value="NZ_FSQW01000001.1"/>
</dbReference>
<proteinExistence type="predicted"/>
<organism evidence="1 2">
    <name type="scientific">Parasphingorhabdus marina DSM 22363</name>
    <dbReference type="NCBI Taxonomy" id="1123272"/>
    <lineage>
        <taxon>Bacteria</taxon>
        <taxon>Pseudomonadati</taxon>
        <taxon>Pseudomonadota</taxon>
        <taxon>Alphaproteobacteria</taxon>
        <taxon>Sphingomonadales</taxon>
        <taxon>Sphingomonadaceae</taxon>
        <taxon>Parasphingorhabdus</taxon>
    </lineage>
</organism>
<dbReference type="Proteomes" id="UP000185192">
    <property type="component" value="Unassembled WGS sequence"/>
</dbReference>